<comment type="caution">
    <text evidence="1">The sequence shown here is derived from an EMBL/GenBank/DDBJ whole genome shotgun (WGS) entry which is preliminary data.</text>
</comment>
<dbReference type="Proteomes" id="UP000056453">
    <property type="component" value="Unassembled WGS sequence"/>
</dbReference>
<proteinExistence type="predicted"/>
<evidence type="ECO:0000313" key="1">
    <source>
        <dbReference type="EMBL" id="KVP98251.1"/>
    </source>
</evidence>
<dbReference type="RefSeq" id="WP_059925401.1">
    <property type="nucleotide sequence ID" value="NZ_LPBG01000047.1"/>
</dbReference>
<accession>A0AAW3MTF7</accession>
<keyword evidence="2" id="KW-1185">Reference proteome</keyword>
<organism evidence="1 2">
    <name type="scientific">Burkholderia ubonensis</name>
    <dbReference type="NCBI Taxonomy" id="101571"/>
    <lineage>
        <taxon>Bacteria</taxon>
        <taxon>Pseudomonadati</taxon>
        <taxon>Pseudomonadota</taxon>
        <taxon>Betaproteobacteria</taxon>
        <taxon>Burkholderiales</taxon>
        <taxon>Burkholderiaceae</taxon>
        <taxon>Burkholderia</taxon>
        <taxon>Burkholderia cepacia complex</taxon>
    </lineage>
</organism>
<name>A0AAW3MTF7_9BURK</name>
<dbReference type="EMBL" id="LPBJ01000047">
    <property type="protein sequence ID" value="KVP98251.1"/>
    <property type="molecule type" value="Genomic_DNA"/>
</dbReference>
<reference evidence="1 2" key="1">
    <citation type="submission" date="2015-11" db="EMBL/GenBank/DDBJ databases">
        <title>Expanding the genomic diversity of Burkholderia species for the development of highly accurate diagnostics.</title>
        <authorList>
            <person name="Sahl J."/>
            <person name="Keim P."/>
            <person name="Wagner D."/>
        </authorList>
    </citation>
    <scope>NUCLEOTIDE SEQUENCE [LARGE SCALE GENOMIC DNA]</scope>
    <source>
        <strain evidence="1 2">MSMB1808WGS</strain>
    </source>
</reference>
<dbReference type="AlphaFoldDB" id="A0AAW3MTF7"/>
<protein>
    <submittedName>
        <fullName evidence="1">Uncharacterized protein</fullName>
    </submittedName>
</protein>
<evidence type="ECO:0000313" key="2">
    <source>
        <dbReference type="Proteomes" id="UP000056453"/>
    </source>
</evidence>
<sequence>MSWKIIAAAPKDIYLLGISAKTKRPFRMIWNVLEERFVASAGKDDVTPTHFMLVPEVPSKNPAGWLPLDQGPRTGYCLGYDQCLKSPFVMRWHPTKKKFVATDGMGDEEPSMCMLLPSLADLFVELETIHQAEVSWWWTTDKLHDMDYHILVDESVNAKVKKLVSKYGITDHTNYRTEYEGRLFLSDDRSKVEQAANELAQHMATLKGVLPLSVFV</sequence>
<gene>
    <name evidence="1" type="ORF">WJ96_06930</name>
</gene>